<accession>A0A4Y9A7V0</accession>
<sequence length="158" mass="17799">MADELNIDPIVTRRIIDETRDGSEKDEEGSVTQQASLTFDPYLQNGVLALGMVEQGGKREVKLDIHDQPNFPITNIAEKLIELEDAPKEEKDAYIEELKENEALGHNRIRVVKNRDGEAEIKLSDSKGNPRIRLAVDVNDIPKIEFLDQEGEMVSSFP</sequence>
<dbReference type="Proteomes" id="UP000298484">
    <property type="component" value="Unassembled WGS sequence"/>
</dbReference>
<dbReference type="EMBL" id="SRHY01000037">
    <property type="protein sequence ID" value="TFJ91856.1"/>
    <property type="molecule type" value="Genomic_DNA"/>
</dbReference>
<proteinExistence type="predicted"/>
<reference evidence="1 2" key="1">
    <citation type="submission" date="2019-03" db="EMBL/GenBank/DDBJ databases">
        <title>Genome sequence of Lentibacillus salicampi ATCC BAA-719.</title>
        <authorList>
            <person name="Maclea K.S."/>
            <person name="Simoes Junior M."/>
        </authorList>
    </citation>
    <scope>NUCLEOTIDE SEQUENCE [LARGE SCALE GENOMIC DNA]</scope>
    <source>
        <strain evidence="1 2">ATCC BAA-719</strain>
    </source>
</reference>
<organism evidence="1 2">
    <name type="scientific">Lentibacillus salicampi</name>
    <dbReference type="NCBI Taxonomy" id="175306"/>
    <lineage>
        <taxon>Bacteria</taxon>
        <taxon>Bacillati</taxon>
        <taxon>Bacillota</taxon>
        <taxon>Bacilli</taxon>
        <taxon>Bacillales</taxon>
        <taxon>Bacillaceae</taxon>
        <taxon>Lentibacillus</taxon>
    </lineage>
</organism>
<evidence type="ECO:0000313" key="1">
    <source>
        <dbReference type="EMBL" id="TFJ91856.1"/>
    </source>
</evidence>
<name>A0A4Y9A7V0_9BACI</name>
<gene>
    <name evidence="1" type="ORF">E4U82_15515</name>
</gene>
<comment type="caution">
    <text evidence="1">The sequence shown here is derived from an EMBL/GenBank/DDBJ whole genome shotgun (WGS) entry which is preliminary data.</text>
</comment>
<evidence type="ECO:0000313" key="2">
    <source>
        <dbReference type="Proteomes" id="UP000298484"/>
    </source>
</evidence>
<keyword evidence="2" id="KW-1185">Reference proteome</keyword>
<dbReference type="OrthoDB" id="1349101at2"/>
<protein>
    <submittedName>
        <fullName evidence="1">Uncharacterized protein</fullName>
    </submittedName>
</protein>
<dbReference type="AlphaFoldDB" id="A0A4Y9A7V0"/>
<dbReference type="RefSeq" id="WP_135111089.1">
    <property type="nucleotide sequence ID" value="NZ_SRHY01000037.1"/>
</dbReference>